<reference evidence="13 14" key="1">
    <citation type="journal article" date="2011" name="J. Bacteriol.">
        <title>Genome sequence of 'Pedosphaera parvula' Ellin514, an aerobic Verrucomicrobial isolate from pasture soil.</title>
        <authorList>
            <person name="Kant R."/>
            <person name="van Passel M.W."/>
            <person name="Sangwan P."/>
            <person name="Palva A."/>
            <person name="Lucas S."/>
            <person name="Copeland A."/>
            <person name="Lapidus A."/>
            <person name="Glavina Del Rio T."/>
            <person name="Dalin E."/>
            <person name="Tice H."/>
            <person name="Bruce D."/>
            <person name="Goodwin L."/>
            <person name="Pitluck S."/>
            <person name="Chertkov O."/>
            <person name="Larimer F.W."/>
            <person name="Land M.L."/>
            <person name="Hauser L."/>
            <person name="Brettin T.S."/>
            <person name="Detter J.C."/>
            <person name="Han S."/>
            <person name="de Vos W.M."/>
            <person name="Janssen P.H."/>
            <person name="Smidt H."/>
        </authorList>
    </citation>
    <scope>NUCLEOTIDE SEQUENCE [LARGE SCALE GENOMIC DNA]</scope>
    <source>
        <strain evidence="13 14">Ellin514</strain>
    </source>
</reference>
<dbReference type="STRING" id="320771.Cflav_PD4266"/>
<feature type="compositionally biased region" description="Basic and acidic residues" evidence="9">
    <location>
        <begin position="696"/>
        <end position="712"/>
    </location>
</feature>
<keyword evidence="8" id="KW-0902">Two-component regulatory system</keyword>
<feature type="domain" description="Signal transduction histidine kinase subgroup 3 dimerisation and phosphoacceptor" evidence="12">
    <location>
        <begin position="474"/>
        <end position="538"/>
    </location>
</feature>
<dbReference type="GO" id="GO:0046983">
    <property type="term" value="F:protein dimerization activity"/>
    <property type="evidence" value="ECO:0007669"/>
    <property type="project" value="InterPro"/>
</dbReference>
<evidence type="ECO:0000256" key="10">
    <source>
        <dbReference type="SAM" id="Phobius"/>
    </source>
</evidence>
<evidence type="ECO:0000259" key="11">
    <source>
        <dbReference type="Pfam" id="PF02518"/>
    </source>
</evidence>
<keyword evidence="10" id="KW-0472">Membrane</keyword>
<feature type="transmembrane region" description="Helical" evidence="10">
    <location>
        <begin position="441"/>
        <end position="463"/>
    </location>
</feature>
<feature type="region of interest" description="Disordered" evidence="9">
    <location>
        <begin position="692"/>
        <end position="712"/>
    </location>
</feature>
<keyword evidence="3" id="KW-0597">Phosphoprotein</keyword>
<evidence type="ECO:0000256" key="7">
    <source>
        <dbReference type="ARBA" id="ARBA00022840"/>
    </source>
</evidence>
<protein>
    <recommendedName>
        <fullName evidence="2">histidine kinase</fullName>
        <ecNumber evidence="2">2.7.13.3</ecNumber>
    </recommendedName>
</protein>
<feature type="domain" description="Histidine kinase/HSP90-like ATPase" evidence="11">
    <location>
        <begin position="584"/>
        <end position="672"/>
    </location>
</feature>
<keyword evidence="10" id="KW-1133">Transmembrane helix</keyword>
<dbReference type="Pfam" id="PF07730">
    <property type="entry name" value="HisKA_3"/>
    <property type="match status" value="1"/>
</dbReference>
<dbReference type="InterPro" id="IPR003594">
    <property type="entry name" value="HATPase_dom"/>
</dbReference>
<comment type="catalytic activity">
    <reaction evidence="1">
        <text>ATP + protein L-histidine = ADP + protein N-phospho-L-histidine.</text>
        <dbReference type="EC" id="2.7.13.3"/>
    </reaction>
</comment>
<sequence length="712" mass="80456" precursor="true">MQKQANTPTIVINKNLLNLSVNLWLKRNGLCSFQFRGATILWLFLCLASITQLANARATDHTDIVNQAQESFDNPTNVLGSWIWGAHTSDGQTCQFWRSFEVPSGATVTRARLLVTVDNEHTLFFDGRELGHRAEWRNLCEYDLTLLMSPGRHVLGVMAFNSKDFAGMIFGLRVELADGRTIQVKSDSSWRIIPVGVRGWEKMTEAPDTWQPATVVAPLGASPWWQKPADIEVIPPIQPIKTFVGPSIGHSDIVNEALGSFDNPTNVLGSWIWAAHIFDRQTCQFWRSFEIPSGATVMRARLRMTVDNEHTLLFDGRELGRGAEWRNLCDYDLTYLMSPGRHVLGVMAFNSAGFAGMIFGLRVELADGRTLQVKSDSSWRIVPEGVRGWEKMTEAPDTWQPATIVAPLGALPWWQKPEDIEVVPPLQPIKSYFWQSSWFEISLMVLCGLILLISLSLMAQLALHQKERWLLQQERARIARDIHDDLGSRMTQLVLHGEVAQSELSAESETRSQLQDICEEARGLLSSVDEILWAVNPRRDTLRDFASYVCGYAQEFFKLTSIQCIFDADPEMSAARFDLPLRRSLLMAIKETFNNAVKHSGATELLLQIRWQRQKLIVVVQDNGKGFDMAKAKAGRNGLTNMSQRMKELGGNCLVTSKPGHGCRVEFAIPLTHWRQRPWDWILKAKRFSTPGNEMKQSRENEGAKIHDPTNC</sequence>
<keyword evidence="4" id="KW-0808">Transferase</keyword>
<dbReference type="InterPro" id="IPR008979">
    <property type="entry name" value="Galactose-bd-like_sf"/>
</dbReference>
<evidence type="ECO:0000256" key="3">
    <source>
        <dbReference type="ARBA" id="ARBA00022553"/>
    </source>
</evidence>
<dbReference type="SUPFAM" id="SSF55874">
    <property type="entry name" value="ATPase domain of HSP90 chaperone/DNA topoisomerase II/histidine kinase"/>
    <property type="match status" value="1"/>
</dbReference>
<dbReference type="Gene3D" id="1.20.5.1930">
    <property type="match status" value="1"/>
</dbReference>
<name>B9XF89_PEDPL</name>
<evidence type="ECO:0000256" key="5">
    <source>
        <dbReference type="ARBA" id="ARBA00022741"/>
    </source>
</evidence>
<evidence type="ECO:0000256" key="8">
    <source>
        <dbReference type="ARBA" id="ARBA00023012"/>
    </source>
</evidence>
<comment type="caution">
    <text evidence="13">The sequence shown here is derived from an EMBL/GenBank/DDBJ whole genome shotgun (WGS) entry which is preliminary data.</text>
</comment>
<evidence type="ECO:0000256" key="6">
    <source>
        <dbReference type="ARBA" id="ARBA00022777"/>
    </source>
</evidence>
<proteinExistence type="predicted"/>
<organism evidence="13 14">
    <name type="scientific">Pedosphaera parvula (strain Ellin514)</name>
    <dbReference type="NCBI Taxonomy" id="320771"/>
    <lineage>
        <taxon>Bacteria</taxon>
        <taxon>Pseudomonadati</taxon>
        <taxon>Verrucomicrobiota</taxon>
        <taxon>Pedosphaerae</taxon>
        <taxon>Pedosphaerales</taxon>
        <taxon>Pedosphaeraceae</taxon>
        <taxon>Pedosphaera</taxon>
    </lineage>
</organism>
<dbReference type="CDD" id="cd16917">
    <property type="entry name" value="HATPase_UhpB-NarQ-NarX-like"/>
    <property type="match status" value="1"/>
</dbReference>
<dbReference type="Gene3D" id="2.60.120.260">
    <property type="entry name" value="Galactose-binding domain-like"/>
    <property type="match status" value="2"/>
</dbReference>
<dbReference type="GO" id="GO:0005524">
    <property type="term" value="F:ATP binding"/>
    <property type="evidence" value="ECO:0007669"/>
    <property type="project" value="UniProtKB-KW"/>
</dbReference>
<dbReference type="EMBL" id="ABOX02000009">
    <property type="protein sequence ID" value="EEF61587.1"/>
    <property type="molecule type" value="Genomic_DNA"/>
</dbReference>
<keyword evidence="14" id="KW-1185">Reference proteome</keyword>
<dbReference type="SUPFAM" id="SSF49785">
    <property type="entry name" value="Galactose-binding domain-like"/>
    <property type="match status" value="2"/>
</dbReference>
<dbReference type="PANTHER" id="PTHR24421">
    <property type="entry name" value="NITRATE/NITRITE SENSOR PROTEIN NARX-RELATED"/>
    <property type="match status" value="1"/>
</dbReference>
<evidence type="ECO:0000256" key="9">
    <source>
        <dbReference type="SAM" id="MobiDB-lite"/>
    </source>
</evidence>
<evidence type="ECO:0000256" key="2">
    <source>
        <dbReference type="ARBA" id="ARBA00012438"/>
    </source>
</evidence>
<evidence type="ECO:0000313" key="14">
    <source>
        <dbReference type="Proteomes" id="UP000003688"/>
    </source>
</evidence>
<evidence type="ECO:0000256" key="4">
    <source>
        <dbReference type="ARBA" id="ARBA00022679"/>
    </source>
</evidence>
<evidence type="ECO:0000256" key="1">
    <source>
        <dbReference type="ARBA" id="ARBA00000085"/>
    </source>
</evidence>
<dbReference type="InterPro" id="IPR036890">
    <property type="entry name" value="HATPase_C_sf"/>
</dbReference>
<keyword evidence="7" id="KW-0067">ATP-binding</keyword>
<dbReference type="InterPro" id="IPR011712">
    <property type="entry name" value="Sig_transdc_His_kin_sub3_dim/P"/>
</dbReference>
<dbReference type="PANTHER" id="PTHR24421:SF10">
    <property type="entry name" value="NITRATE_NITRITE SENSOR PROTEIN NARQ"/>
    <property type="match status" value="1"/>
</dbReference>
<dbReference type="AlphaFoldDB" id="B9XF89"/>
<dbReference type="InterPro" id="IPR050482">
    <property type="entry name" value="Sensor_HK_TwoCompSys"/>
</dbReference>
<accession>B9XF89</accession>
<evidence type="ECO:0000313" key="13">
    <source>
        <dbReference type="EMBL" id="EEF61587.1"/>
    </source>
</evidence>
<keyword evidence="10" id="KW-0812">Transmembrane</keyword>
<dbReference type="Proteomes" id="UP000003688">
    <property type="component" value="Unassembled WGS sequence"/>
</dbReference>
<dbReference type="Pfam" id="PF02518">
    <property type="entry name" value="HATPase_c"/>
    <property type="match status" value="1"/>
</dbReference>
<dbReference type="GO" id="GO:0000155">
    <property type="term" value="F:phosphorelay sensor kinase activity"/>
    <property type="evidence" value="ECO:0007669"/>
    <property type="project" value="InterPro"/>
</dbReference>
<gene>
    <name evidence="13" type="ORF">Cflav_PD4266</name>
</gene>
<feature type="transmembrane region" description="Helical" evidence="10">
    <location>
        <begin position="343"/>
        <end position="361"/>
    </location>
</feature>
<dbReference type="GO" id="GO:0016020">
    <property type="term" value="C:membrane"/>
    <property type="evidence" value="ECO:0007669"/>
    <property type="project" value="InterPro"/>
</dbReference>
<dbReference type="Gene3D" id="3.30.565.10">
    <property type="entry name" value="Histidine kinase-like ATPase, C-terminal domain"/>
    <property type="match status" value="1"/>
</dbReference>
<keyword evidence="6 13" id="KW-0418">Kinase</keyword>
<evidence type="ECO:0000259" key="12">
    <source>
        <dbReference type="Pfam" id="PF07730"/>
    </source>
</evidence>
<dbReference type="EC" id="2.7.13.3" evidence="2"/>
<keyword evidence="5" id="KW-0547">Nucleotide-binding</keyword>